<keyword evidence="3" id="KW-1185">Reference proteome</keyword>
<evidence type="ECO:0000313" key="2">
    <source>
        <dbReference type="EMBL" id="CAH1239309.1"/>
    </source>
</evidence>
<dbReference type="InterPro" id="IPR036322">
    <property type="entry name" value="WD40_repeat_dom_sf"/>
</dbReference>
<dbReference type="InterPro" id="IPR032040">
    <property type="entry name" value="ELYS-bb"/>
</dbReference>
<dbReference type="OrthoDB" id="20729at2759"/>
<dbReference type="PANTHER" id="PTHR21583:SF8">
    <property type="entry name" value="PROTEIN ELYS"/>
    <property type="match status" value="1"/>
</dbReference>
<evidence type="ECO:0000259" key="1">
    <source>
        <dbReference type="Pfam" id="PF16687"/>
    </source>
</evidence>
<gene>
    <name evidence="2" type="primary">AHCTF1</name>
    <name evidence="2" type="ORF">BLAG_LOCUS3653</name>
</gene>
<reference evidence="2" key="1">
    <citation type="submission" date="2022-01" db="EMBL/GenBank/DDBJ databases">
        <authorList>
            <person name="Braso-Vives M."/>
        </authorList>
    </citation>
    <scope>NUCLEOTIDE SEQUENCE</scope>
</reference>
<feature type="domain" description="ELYS beta-propeller" evidence="1">
    <location>
        <begin position="10"/>
        <end position="130"/>
    </location>
</feature>
<proteinExistence type="predicted"/>
<name>A0A8J9VH72_BRALA</name>
<dbReference type="Pfam" id="PF16687">
    <property type="entry name" value="ELYS-bb"/>
    <property type="match status" value="2"/>
</dbReference>
<dbReference type="PANTHER" id="PTHR21583">
    <property type="entry name" value="ELYS PROTEIN"/>
    <property type="match status" value="1"/>
</dbReference>
<dbReference type="InterPro" id="IPR052620">
    <property type="entry name" value="ELYS/MEL-28_NucAsmblyFactor"/>
</dbReference>
<dbReference type="SUPFAM" id="SSF50978">
    <property type="entry name" value="WD40 repeat-like"/>
    <property type="match status" value="1"/>
</dbReference>
<organism evidence="2 3">
    <name type="scientific">Branchiostoma lanceolatum</name>
    <name type="common">Common lancelet</name>
    <name type="synonym">Amphioxus lanceolatum</name>
    <dbReference type="NCBI Taxonomy" id="7740"/>
    <lineage>
        <taxon>Eukaryota</taxon>
        <taxon>Metazoa</taxon>
        <taxon>Chordata</taxon>
        <taxon>Cephalochordata</taxon>
        <taxon>Leptocardii</taxon>
        <taxon>Amphioxiformes</taxon>
        <taxon>Branchiostomatidae</taxon>
        <taxon>Branchiostoma</taxon>
    </lineage>
</organism>
<dbReference type="Proteomes" id="UP000838412">
    <property type="component" value="Chromosome 11"/>
</dbReference>
<accession>A0A8J9VH72</accession>
<evidence type="ECO:0000313" key="3">
    <source>
        <dbReference type="Proteomes" id="UP000838412"/>
    </source>
</evidence>
<dbReference type="AlphaFoldDB" id="A0A8J9VH72"/>
<feature type="domain" description="ELYS beta-propeller" evidence="1">
    <location>
        <begin position="136"/>
        <end position="552"/>
    </location>
</feature>
<sequence>MVQQVQSPSSTSRLLPYPPATVECLELGAARGDEGTPVFGAVCKGGQWGWLARGSSLEVVNSQTGVRQGAWCFGRTQKDPMVTINCVKEYEYQKSVKLVVGLQTGSGRGMVCVLDPSISKVIKAVDFPQKTGSGRGIVCVLDPSISKVIKAVDFPQKVTSVEPITSAGGVMTPKGFLSDQLYKFFFGIVAVGTTGGHTYLVDMAMDHEEESDEVNLNHLEVITMETRDLATKRENTLHRGKLFCLDITADCHRRGTFYYRTPDGKNINSFYSSNVVVSSLQFLKRTGTLAVGYNFGQFQLWGLSGPGLDFSSNIENSTSAVTHFAYQEPENDPGNYCYLWVARGPLPTDPSEDVPTSLLMYQMGYTRKETLLDSREVLYKELSHCGPTFQPTSGSTPEGATLGSRLISCYTLENHHSPEEGGRHEDSALEEEVLHGPDLSVAVFVWESPTVDPMSRSQCSLAVFDINRWYHAQMPVAFKLQEDLGEPCSYFSVFSLEDVMETASPDVMLDLFLDPLSISRFVSNMTPAPDQFYFPSALSFSTCCLMETGLVHCKFLGLQKKALSDLCKAGPAAMLSPHYHMGVSNLYPDLDPCRPYLTCALSDLCKAGPAAMLSPHHHMGACLAAGLLPRTMEGAANMAVLQRVYSQGRASSAAQHKTDKGDQTAQRETLLTVALDHNLVGFLTSCITQWAEGEYAHAGCTLRTVLDWAWNKIASIKFSLDKTCVPLYDGSGSILDQQTLQLLDHHALQLNHMVTVFHTLALQPAPTTEQGLKDLETKLTVVTLISQHLQVVMWFIRNRLLPECVV</sequence>
<protein>
    <submittedName>
        <fullName evidence="2">AHCTF1 protein</fullName>
    </submittedName>
</protein>
<dbReference type="EMBL" id="OV696696">
    <property type="protein sequence ID" value="CAH1239309.1"/>
    <property type="molecule type" value="Genomic_DNA"/>
</dbReference>